<evidence type="ECO:0000313" key="1">
    <source>
        <dbReference type="EMBL" id="KIM48505.1"/>
    </source>
</evidence>
<reference evidence="2" key="2">
    <citation type="submission" date="2015-01" db="EMBL/GenBank/DDBJ databases">
        <title>Evolutionary Origins and Diversification of the Mycorrhizal Mutualists.</title>
        <authorList>
            <consortium name="DOE Joint Genome Institute"/>
            <consortium name="Mycorrhizal Genomics Consortium"/>
            <person name="Kohler A."/>
            <person name="Kuo A."/>
            <person name="Nagy L.G."/>
            <person name="Floudas D."/>
            <person name="Copeland A."/>
            <person name="Barry K.W."/>
            <person name="Cichocki N."/>
            <person name="Veneault-Fourrey C."/>
            <person name="LaButti K."/>
            <person name="Lindquist E.A."/>
            <person name="Lipzen A."/>
            <person name="Lundell T."/>
            <person name="Morin E."/>
            <person name="Murat C."/>
            <person name="Riley R."/>
            <person name="Ohm R."/>
            <person name="Sun H."/>
            <person name="Tunlid A."/>
            <person name="Henrissat B."/>
            <person name="Grigoriev I.V."/>
            <person name="Hibbett D.S."/>
            <person name="Martin F."/>
        </authorList>
    </citation>
    <scope>NUCLEOTIDE SEQUENCE [LARGE SCALE GENOMIC DNA]</scope>
    <source>
        <strain evidence="2">h7</strain>
    </source>
</reference>
<name>A0A0C3CIE6_HEBCY</name>
<dbReference type="AlphaFoldDB" id="A0A0C3CIE6"/>
<reference evidence="1 2" key="1">
    <citation type="submission" date="2014-04" db="EMBL/GenBank/DDBJ databases">
        <authorList>
            <consortium name="DOE Joint Genome Institute"/>
            <person name="Kuo A."/>
            <person name="Gay G."/>
            <person name="Dore J."/>
            <person name="Kohler A."/>
            <person name="Nagy L.G."/>
            <person name="Floudas D."/>
            <person name="Copeland A."/>
            <person name="Barry K.W."/>
            <person name="Cichocki N."/>
            <person name="Veneault-Fourrey C."/>
            <person name="LaButti K."/>
            <person name="Lindquist E.A."/>
            <person name="Lipzen A."/>
            <person name="Lundell T."/>
            <person name="Morin E."/>
            <person name="Murat C."/>
            <person name="Sun H."/>
            <person name="Tunlid A."/>
            <person name="Henrissat B."/>
            <person name="Grigoriev I.V."/>
            <person name="Hibbett D.S."/>
            <person name="Martin F."/>
            <person name="Nordberg H.P."/>
            <person name="Cantor M.N."/>
            <person name="Hua S.X."/>
        </authorList>
    </citation>
    <scope>NUCLEOTIDE SEQUENCE [LARGE SCALE GENOMIC DNA]</scope>
    <source>
        <strain evidence="2">h7</strain>
    </source>
</reference>
<dbReference type="Proteomes" id="UP000053424">
    <property type="component" value="Unassembled WGS sequence"/>
</dbReference>
<keyword evidence="2" id="KW-1185">Reference proteome</keyword>
<accession>A0A0C3CIE6</accession>
<dbReference type="EMBL" id="KN831769">
    <property type="protein sequence ID" value="KIM48505.1"/>
    <property type="molecule type" value="Genomic_DNA"/>
</dbReference>
<sequence>MSPTTSNLIYHILCMSKVSRLRRLAIYWCDLQPTCIYPTLSRASQEREHHRKLDSVDVQLIKALFNQNPCLYLDELQDLVLTCRGINISVPTLLRMLPFFRKDVSIHALERNDMDRAIYMNRFSELVSDLAMVMFVDEAARNKKNLLKSEGGLSSDGDVSNGDVLCMESDTQSFQFSPWMELLLTT</sequence>
<protein>
    <submittedName>
        <fullName evidence="1">Uncharacterized protein</fullName>
    </submittedName>
</protein>
<organism evidence="1 2">
    <name type="scientific">Hebeloma cylindrosporum</name>
    <dbReference type="NCBI Taxonomy" id="76867"/>
    <lineage>
        <taxon>Eukaryota</taxon>
        <taxon>Fungi</taxon>
        <taxon>Dikarya</taxon>
        <taxon>Basidiomycota</taxon>
        <taxon>Agaricomycotina</taxon>
        <taxon>Agaricomycetes</taxon>
        <taxon>Agaricomycetidae</taxon>
        <taxon>Agaricales</taxon>
        <taxon>Agaricineae</taxon>
        <taxon>Hymenogastraceae</taxon>
        <taxon>Hebeloma</taxon>
    </lineage>
</organism>
<gene>
    <name evidence="1" type="ORF">M413DRAFT_22986</name>
</gene>
<dbReference type="HOGENOM" id="CLU_1454591_0_0_1"/>
<dbReference type="OrthoDB" id="3012036at2759"/>
<proteinExistence type="predicted"/>
<evidence type="ECO:0000313" key="2">
    <source>
        <dbReference type="Proteomes" id="UP000053424"/>
    </source>
</evidence>